<organism evidence="1 2">
    <name type="scientific">Microbacterium hatanonis</name>
    <dbReference type="NCBI Taxonomy" id="404366"/>
    <lineage>
        <taxon>Bacteria</taxon>
        <taxon>Bacillati</taxon>
        <taxon>Actinomycetota</taxon>
        <taxon>Actinomycetes</taxon>
        <taxon>Micrococcales</taxon>
        <taxon>Microbacteriaceae</taxon>
        <taxon>Microbacterium</taxon>
    </lineage>
</organism>
<sequence>MRCITYAGETVLTTDDVAQALVTLTAAVANDGQAEAVRIPIVIEDTGEHSEAELVIGVGNDVLSAPTDWDGEAPDFSDAAVRLRAHRSFPRRADSADETQAGDQHVSDAHWDIEFDGFRTS</sequence>
<accession>A0A5C8I069</accession>
<evidence type="ECO:0000313" key="2">
    <source>
        <dbReference type="Proteomes" id="UP000321034"/>
    </source>
</evidence>
<evidence type="ECO:0000313" key="1">
    <source>
        <dbReference type="EMBL" id="TXK12297.1"/>
    </source>
</evidence>
<protein>
    <submittedName>
        <fullName evidence="1">Uncharacterized protein</fullName>
    </submittedName>
</protein>
<dbReference type="Proteomes" id="UP000321034">
    <property type="component" value="Unassembled WGS sequence"/>
</dbReference>
<name>A0A5C8I069_9MICO</name>
<dbReference type="AlphaFoldDB" id="A0A5C8I069"/>
<gene>
    <name evidence="1" type="ORF">FVP77_02105</name>
</gene>
<keyword evidence="2" id="KW-1185">Reference proteome</keyword>
<dbReference type="EMBL" id="VRSV01000001">
    <property type="protein sequence ID" value="TXK12297.1"/>
    <property type="molecule type" value="Genomic_DNA"/>
</dbReference>
<proteinExistence type="predicted"/>
<dbReference type="OrthoDB" id="5120047at2"/>
<comment type="caution">
    <text evidence="1">The sequence shown here is derived from an EMBL/GenBank/DDBJ whole genome shotgun (WGS) entry which is preliminary data.</text>
</comment>
<dbReference type="RefSeq" id="WP_147893035.1">
    <property type="nucleotide sequence ID" value="NZ_BAAANR010000001.1"/>
</dbReference>
<reference evidence="1 2" key="1">
    <citation type="submission" date="2019-08" db="EMBL/GenBank/DDBJ databases">
        <authorList>
            <person name="Dong K."/>
        </authorList>
    </citation>
    <scope>NUCLEOTIDE SEQUENCE [LARGE SCALE GENOMIC DNA]</scope>
    <source>
        <strain evidence="1 2">JCM14558</strain>
    </source>
</reference>